<dbReference type="EMBL" id="CABFOC020000002">
    <property type="protein sequence ID" value="CAH0036460.1"/>
    <property type="molecule type" value="Genomic_DNA"/>
</dbReference>
<keyword evidence="6" id="KW-1185">Reference proteome</keyword>
<accession>A0A9N9VXS2</accession>
<evidence type="ECO:0008006" key="7">
    <source>
        <dbReference type="Google" id="ProtNLM"/>
    </source>
</evidence>
<protein>
    <recommendedName>
        <fullName evidence="7">NACHT domain-containing protein</fullName>
    </recommendedName>
</protein>
<evidence type="ECO:0000256" key="2">
    <source>
        <dbReference type="SAM" id="Coils"/>
    </source>
</evidence>
<dbReference type="Pfam" id="PF24883">
    <property type="entry name" value="NPHP3_N"/>
    <property type="match status" value="1"/>
</dbReference>
<keyword evidence="1" id="KW-0677">Repeat</keyword>
<evidence type="ECO:0000259" key="4">
    <source>
        <dbReference type="Pfam" id="PF25053"/>
    </source>
</evidence>
<comment type="caution">
    <text evidence="5">The sequence shown here is derived from an EMBL/GenBank/DDBJ whole genome shotgun (WGS) entry which is preliminary data.</text>
</comment>
<name>A0A9N9VXS2_9HYPO</name>
<sequence>MNPFTTIGLSGNIITFIEFAVQVNCSTSEIYHSATGETDANAALRKVTTHLKKASGELSAQLPASCSLLEKDIAALALDCKREADMMLDILSTLQAPVKGKLPPARVVLRTFWKRKDLQDRSKKLASLRSTLILRLVGLINDQNSSINKLVMDLTEAGSMVSANTMSRLDKLQNTIEELKDSMRKNSEDPSDPKKPNMEFIARQVDLIQEIGDPIAREQQVLKNLRFESMMMRESAVAEAHAQTYEWVFSRRSNFRQWLSHGEDIFWISGKPGSGKSTLMKFISHRPETTTILRSWANGQHLVTASFYFWSSGTTMQKSLQGLFQSLLFEMMRQCPSIIPLLCPNRWGNAFLSSVDEPWTWDEVKAAFEKARQQRNMPAKFCFFIDGLDEYGGDHSEMIGLLFKASESANMKLCLASRPENIFQSSFGQSKEKMLRLQDLTREDIFRYTRDKLDSHRTFLHLKSSDKTYDYLVKEIVDRADGVFLWVTLVVRSLSEGITNADTVATLHKRLQQLPSDLELFFTHILNGVGEIYWEGTAKAFQMATTAVHPLPLWVFSILDEDEPNLACKTVVTPITKSDIIEQTELLSKRLNARCKGLLEVRLSGSSDYPGLHRVEFLHRTARDFLRVKSVEDLLISRQEEYFDVDEALCRGFLMQMKQLHLSTSRSPYANDQMLDTVLRDLMHYANRVEKRTGRPPVDILEECLRSISECFPKAPTLGRLTFYPYVVREGLFKYLQHLLRSNANFFRIVGGQPLLSVALTSTAQQSQGSRYNYELNPSIVQLLLDHGADPNQLYIRPFHPDGSVWKDFVAFLQKSTNGMSIDQGIKFQAFKLMIGAGANRNVLFSDRLNLEEAMHDIFTQQEAKLLIQLIRDLEQVGKSNVR</sequence>
<feature type="coiled-coil region" evidence="2">
    <location>
        <begin position="162"/>
        <end position="189"/>
    </location>
</feature>
<dbReference type="Pfam" id="PF25053">
    <property type="entry name" value="DUF7791"/>
    <property type="match status" value="1"/>
</dbReference>
<feature type="domain" description="DUF7791" evidence="4">
    <location>
        <begin position="541"/>
        <end position="666"/>
    </location>
</feature>
<dbReference type="Proteomes" id="UP000775872">
    <property type="component" value="Unassembled WGS sequence"/>
</dbReference>
<reference evidence="5 6" key="2">
    <citation type="submission" date="2021-10" db="EMBL/GenBank/DDBJ databases">
        <authorList>
            <person name="Piombo E."/>
        </authorList>
    </citation>
    <scope>NUCLEOTIDE SEQUENCE [LARGE SCALE GENOMIC DNA]</scope>
</reference>
<dbReference type="PANTHER" id="PTHR10039:SF5">
    <property type="entry name" value="NACHT DOMAIN-CONTAINING PROTEIN"/>
    <property type="match status" value="1"/>
</dbReference>
<gene>
    <name evidence="5" type="ORF">CSOL1703_00002681</name>
</gene>
<dbReference type="AlphaFoldDB" id="A0A9N9VXS2"/>
<dbReference type="OrthoDB" id="443402at2759"/>
<dbReference type="InterPro" id="IPR056693">
    <property type="entry name" value="DUF7791"/>
</dbReference>
<dbReference type="PANTHER" id="PTHR10039">
    <property type="entry name" value="AMELOGENIN"/>
    <property type="match status" value="1"/>
</dbReference>
<evidence type="ECO:0000313" key="6">
    <source>
        <dbReference type="Proteomes" id="UP000775872"/>
    </source>
</evidence>
<reference evidence="6" key="1">
    <citation type="submission" date="2019-06" db="EMBL/GenBank/DDBJ databases">
        <authorList>
            <person name="Broberg M."/>
        </authorList>
    </citation>
    <scope>NUCLEOTIDE SEQUENCE [LARGE SCALE GENOMIC DNA]</scope>
</reference>
<evidence type="ECO:0000313" key="5">
    <source>
        <dbReference type="EMBL" id="CAH0036460.1"/>
    </source>
</evidence>
<dbReference type="SUPFAM" id="SSF52540">
    <property type="entry name" value="P-loop containing nucleoside triphosphate hydrolases"/>
    <property type="match status" value="1"/>
</dbReference>
<dbReference type="InterPro" id="IPR056884">
    <property type="entry name" value="NPHP3-like_N"/>
</dbReference>
<evidence type="ECO:0000259" key="3">
    <source>
        <dbReference type="Pfam" id="PF24883"/>
    </source>
</evidence>
<feature type="domain" description="Nephrocystin 3-like N-terminal" evidence="3">
    <location>
        <begin position="244"/>
        <end position="418"/>
    </location>
</feature>
<evidence type="ECO:0000256" key="1">
    <source>
        <dbReference type="ARBA" id="ARBA00022737"/>
    </source>
</evidence>
<dbReference type="Gene3D" id="3.40.50.300">
    <property type="entry name" value="P-loop containing nucleotide triphosphate hydrolases"/>
    <property type="match status" value="1"/>
</dbReference>
<dbReference type="InterPro" id="IPR027417">
    <property type="entry name" value="P-loop_NTPase"/>
</dbReference>
<organism evidence="5 6">
    <name type="scientific">Clonostachys solani</name>
    <dbReference type="NCBI Taxonomy" id="160281"/>
    <lineage>
        <taxon>Eukaryota</taxon>
        <taxon>Fungi</taxon>
        <taxon>Dikarya</taxon>
        <taxon>Ascomycota</taxon>
        <taxon>Pezizomycotina</taxon>
        <taxon>Sordariomycetes</taxon>
        <taxon>Hypocreomycetidae</taxon>
        <taxon>Hypocreales</taxon>
        <taxon>Bionectriaceae</taxon>
        <taxon>Clonostachys</taxon>
    </lineage>
</organism>
<proteinExistence type="predicted"/>
<keyword evidence="2" id="KW-0175">Coiled coil</keyword>